<dbReference type="EMBL" id="JARKIK010000042">
    <property type="protein sequence ID" value="KAK8737344.1"/>
    <property type="molecule type" value="Genomic_DNA"/>
</dbReference>
<dbReference type="EMBL" id="JARKIK010000042">
    <property type="protein sequence ID" value="KAK8737359.1"/>
    <property type="molecule type" value="Genomic_DNA"/>
</dbReference>
<name>A0AAW0XCD5_CHEQU</name>
<evidence type="ECO:0000313" key="1">
    <source>
        <dbReference type="EMBL" id="KAK8737344.1"/>
    </source>
</evidence>
<comment type="caution">
    <text evidence="1">The sequence shown here is derived from an EMBL/GenBank/DDBJ whole genome shotgun (WGS) entry which is preliminary data.</text>
</comment>
<evidence type="ECO:0000313" key="2">
    <source>
        <dbReference type="Proteomes" id="UP001445076"/>
    </source>
</evidence>
<accession>A0AAW0XCD5</accession>
<dbReference type="Proteomes" id="UP001445076">
    <property type="component" value="Unassembled WGS sequence"/>
</dbReference>
<feature type="non-terminal residue" evidence="1">
    <location>
        <position position="1"/>
    </location>
</feature>
<proteinExistence type="predicted"/>
<dbReference type="AlphaFoldDB" id="A0AAW0XCD5"/>
<dbReference type="EMBL" id="JARKIK010000042">
    <property type="protein sequence ID" value="KAK8737350.1"/>
    <property type="molecule type" value="Genomic_DNA"/>
</dbReference>
<sequence length="133" mass="14551">PGGRRSRKLPPRCGVPGPVSVAPAPPSHYQCSLASLARPHTHPPESLQHTPRLTYTPSATCWGRSPLLTEVSAQCHPCQKFDKCFLVTVFSEDYYIHSCKDADGARRATGVSLQVNIMPCAHLPHCRIINIKA</sequence>
<gene>
    <name evidence="1" type="ORF">OTU49_004452</name>
</gene>
<protein>
    <submittedName>
        <fullName evidence="1">Uncharacterized protein</fullName>
    </submittedName>
</protein>
<keyword evidence="2" id="KW-1185">Reference proteome</keyword>
<organism evidence="1 2">
    <name type="scientific">Cherax quadricarinatus</name>
    <name type="common">Australian red claw crayfish</name>
    <dbReference type="NCBI Taxonomy" id="27406"/>
    <lineage>
        <taxon>Eukaryota</taxon>
        <taxon>Metazoa</taxon>
        <taxon>Ecdysozoa</taxon>
        <taxon>Arthropoda</taxon>
        <taxon>Crustacea</taxon>
        <taxon>Multicrustacea</taxon>
        <taxon>Malacostraca</taxon>
        <taxon>Eumalacostraca</taxon>
        <taxon>Eucarida</taxon>
        <taxon>Decapoda</taxon>
        <taxon>Pleocyemata</taxon>
        <taxon>Astacidea</taxon>
        <taxon>Parastacoidea</taxon>
        <taxon>Parastacidae</taxon>
        <taxon>Cherax</taxon>
    </lineage>
</organism>
<dbReference type="EMBL" id="JARKIK010000042">
    <property type="protein sequence ID" value="KAK8737354.1"/>
    <property type="molecule type" value="Genomic_DNA"/>
</dbReference>
<reference evidence="1" key="2">
    <citation type="submission" date="2024-01" db="EMBL/GenBank/DDBJ databases">
        <authorList>
            <person name="He J."/>
            <person name="Wang M."/>
            <person name="Zheng J."/>
            <person name="Liu Z."/>
        </authorList>
    </citation>
    <scope>NUCLEOTIDE SEQUENCE</scope>
    <source>
        <strain evidence="1">ZL_2023a</strain>
        <tissue evidence="1">Muscle</tissue>
    </source>
</reference>
<reference evidence="1 2" key="1">
    <citation type="journal article" date="2024" name="BMC Genomics">
        <title>Genome assembly of redclaw crayfish (Cherax quadricarinatus) provides insights into its immune adaptation and hypoxia tolerance.</title>
        <authorList>
            <person name="Liu Z."/>
            <person name="Zheng J."/>
            <person name="Li H."/>
            <person name="Fang K."/>
            <person name="Wang S."/>
            <person name="He J."/>
            <person name="Zhou D."/>
            <person name="Weng S."/>
            <person name="Chi M."/>
            <person name="Gu Z."/>
            <person name="He J."/>
            <person name="Li F."/>
            <person name="Wang M."/>
        </authorList>
    </citation>
    <scope>NUCLEOTIDE SEQUENCE [LARGE SCALE GENOMIC DNA]</scope>
    <source>
        <strain evidence="1">ZL_2023a</strain>
    </source>
</reference>